<evidence type="ECO:0000256" key="1">
    <source>
        <dbReference type="SAM" id="MobiDB-lite"/>
    </source>
</evidence>
<sequence length="205" mass="22878">MDAKLGENSLGSKNPQDCGEGQMSEAKQLEQKIRRSDHLIAQNNIQEQERAKETQSLIEGCPEPCVKKRTAQERTSEAESLAESLSPVAGLTVRPQRRHHKRIKSRTGSVGVTDPPAATLKWDYSGIRLSQSERALQAPSDTALTLNLTASENCPDEQANNMASSDNKMLQLIYGTVRELQTERHGQRMEKPEWPQNNCRSRSGR</sequence>
<evidence type="ECO:0000313" key="2">
    <source>
        <dbReference type="EMBL" id="KAJ1131359.1"/>
    </source>
</evidence>
<comment type="caution">
    <text evidence="2">The sequence shown here is derived from an EMBL/GenBank/DDBJ whole genome shotgun (WGS) entry which is preliminary data.</text>
</comment>
<proteinExistence type="predicted"/>
<keyword evidence="3" id="KW-1185">Reference proteome</keyword>
<protein>
    <submittedName>
        <fullName evidence="2">Uncharacterized protein</fullName>
    </submittedName>
</protein>
<feature type="region of interest" description="Disordered" evidence="1">
    <location>
        <begin position="181"/>
        <end position="205"/>
    </location>
</feature>
<feature type="compositionally biased region" description="Polar residues" evidence="1">
    <location>
        <begin position="195"/>
        <end position="205"/>
    </location>
</feature>
<dbReference type="AlphaFoldDB" id="A0AAV7PWN6"/>
<feature type="region of interest" description="Disordered" evidence="1">
    <location>
        <begin position="1"/>
        <end position="56"/>
    </location>
</feature>
<name>A0AAV7PWN6_PLEWA</name>
<evidence type="ECO:0000313" key="3">
    <source>
        <dbReference type="Proteomes" id="UP001066276"/>
    </source>
</evidence>
<feature type="compositionally biased region" description="Basic residues" evidence="1">
    <location>
        <begin position="95"/>
        <end position="105"/>
    </location>
</feature>
<organism evidence="2 3">
    <name type="scientific">Pleurodeles waltl</name>
    <name type="common">Iberian ribbed newt</name>
    <dbReference type="NCBI Taxonomy" id="8319"/>
    <lineage>
        <taxon>Eukaryota</taxon>
        <taxon>Metazoa</taxon>
        <taxon>Chordata</taxon>
        <taxon>Craniata</taxon>
        <taxon>Vertebrata</taxon>
        <taxon>Euteleostomi</taxon>
        <taxon>Amphibia</taxon>
        <taxon>Batrachia</taxon>
        <taxon>Caudata</taxon>
        <taxon>Salamandroidea</taxon>
        <taxon>Salamandridae</taxon>
        <taxon>Pleurodelinae</taxon>
        <taxon>Pleurodeles</taxon>
    </lineage>
</organism>
<feature type="compositionally biased region" description="Basic and acidic residues" evidence="1">
    <location>
        <begin position="27"/>
        <end position="38"/>
    </location>
</feature>
<dbReference type="Proteomes" id="UP001066276">
    <property type="component" value="Chromosome 7"/>
</dbReference>
<accession>A0AAV7PWN6</accession>
<feature type="region of interest" description="Disordered" evidence="1">
    <location>
        <begin position="92"/>
        <end position="114"/>
    </location>
</feature>
<feature type="compositionally biased region" description="Basic and acidic residues" evidence="1">
    <location>
        <begin position="181"/>
        <end position="193"/>
    </location>
</feature>
<reference evidence="2" key="1">
    <citation type="journal article" date="2022" name="bioRxiv">
        <title>Sequencing and chromosome-scale assembly of the giantPleurodeles waltlgenome.</title>
        <authorList>
            <person name="Brown T."/>
            <person name="Elewa A."/>
            <person name="Iarovenko S."/>
            <person name="Subramanian E."/>
            <person name="Araus A.J."/>
            <person name="Petzold A."/>
            <person name="Susuki M."/>
            <person name="Suzuki K.-i.T."/>
            <person name="Hayashi T."/>
            <person name="Toyoda A."/>
            <person name="Oliveira C."/>
            <person name="Osipova E."/>
            <person name="Leigh N.D."/>
            <person name="Simon A."/>
            <person name="Yun M.H."/>
        </authorList>
    </citation>
    <scope>NUCLEOTIDE SEQUENCE</scope>
    <source>
        <strain evidence="2">20211129_DDA</strain>
        <tissue evidence="2">Liver</tissue>
    </source>
</reference>
<dbReference type="EMBL" id="JANPWB010000011">
    <property type="protein sequence ID" value="KAJ1131359.1"/>
    <property type="molecule type" value="Genomic_DNA"/>
</dbReference>
<gene>
    <name evidence="2" type="ORF">NDU88_009696</name>
</gene>